<dbReference type="Pfam" id="PF01804">
    <property type="entry name" value="Penicil_amidase"/>
    <property type="match status" value="1"/>
</dbReference>
<dbReference type="InterPro" id="IPR023343">
    <property type="entry name" value="Penicillin_amidase_dom1"/>
</dbReference>
<dbReference type="Gene3D" id="1.10.1400.10">
    <property type="match status" value="1"/>
</dbReference>
<keyword evidence="3" id="KW-0865">Zymogen</keyword>
<comment type="caution">
    <text evidence="5">The sequence shown here is derived from an EMBL/GenBank/DDBJ whole genome shotgun (WGS) entry which is preliminary data.</text>
</comment>
<evidence type="ECO:0000313" key="6">
    <source>
        <dbReference type="Proteomes" id="UP001258315"/>
    </source>
</evidence>
<gene>
    <name evidence="5" type="ORF">QE417_004261</name>
</gene>
<keyword evidence="4" id="KW-0812">Transmembrane</keyword>
<accession>A0ABU3GZJ5</accession>
<evidence type="ECO:0000256" key="4">
    <source>
        <dbReference type="SAM" id="Phobius"/>
    </source>
</evidence>
<keyword evidence="2 5" id="KW-0378">Hydrolase</keyword>
<dbReference type="SUPFAM" id="SSF56235">
    <property type="entry name" value="N-terminal nucleophile aminohydrolases (Ntn hydrolases)"/>
    <property type="match status" value="1"/>
</dbReference>
<keyword evidence="4" id="KW-0472">Membrane</keyword>
<evidence type="ECO:0000313" key="5">
    <source>
        <dbReference type="EMBL" id="MDT3405189.1"/>
    </source>
</evidence>
<dbReference type="InterPro" id="IPR029055">
    <property type="entry name" value="Ntn_hydrolases_N"/>
</dbReference>
<evidence type="ECO:0000256" key="3">
    <source>
        <dbReference type="ARBA" id="ARBA00023145"/>
    </source>
</evidence>
<feature type="transmembrane region" description="Helical" evidence="4">
    <location>
        <begin position="34"/>
        <end position="51"/>
    </location>
</feature>
<dbReference type="InterPro" id="IPR043146">
    <property type="entry name" value="Penicillin_amidase_N_B-knob"/>
</dbReference>
<name>A0ABU3GZJ5_9SPHI</name>
<dbReference type="Gene3D" id="1.10.439.10">
    <property type="entry name" value="Penicillin Amidohydrolase, domain 1"/>
    <property type="match status" value="1"/>
</dbReference>
<proteinExistence type="inferred from homology"/>
<dbReference type="InterPro" id="IPR014395">
    <property type="entry name" value="Pen/GL7ACA/AHL_acylase"/>
</dbReference>
<dbReference type="PANTHER" id="PTHR34218">
    <property type="entry name" value="PEPTIDASE S45 PENICILLIN AMIDASE"/>
    <property type="match status" value="1"/>
</dbReference>
<comment type="similarity">
    <text evidence="1">Belongs to the peptidase S45 family.</text>
</comment>
<evidence type="ECO:0000256" key="2">
    <source>
        <dbReference type="ARBA" id="ARBA00022801"/>
    </source>
</evidence>
<dbReference type="PIRSF" id="PIRSF001227">
    <property type="entry name" value="Pen_acylase"/>
    <property type="match status" value="1"/>
</dbReference>
<keyword evidence="6" id="KW-1185">Reference proteome</keyword>
<sequence>MPVVQSHSSVTTNKFGAAWLFSYISISVQPYMKIFRALFSVALLGVLIWALQTKFGPVPPVGGFINPATGFWQNAESKNLKNDETLQLDGLQDEVIIRYDENRVPHIFAKNEHDLYFAQGYVTATDRLWQMDIQTRSAGGRLAEVVGPDALETDRYHRRTGMVYGAENSLRGMMKDPRTKLAVEAYTAGINQYVRNLTIRNYPIEFKLLGYKPEEWTPLNTALLLKLMSETLAGGSDDLEMTNTLNKFGAAVTKDLFPDHNYQEDPIIPTGTKWNFTPVPVPKTSESFKAQMMSGNKPKARVEGIGSNNWAVSGSKSASGYPLLANDPHLNLTFPSIWYQIQLTAPGVNVCGVSLPGSPYVIIGYNNKTSWGFTNVDADVLDWYQLKFKDNTKNEYWYNNRWNKTTRRTEVIKVRGKPDVTEQVIYTHFGPVVYEDSTQKSRKVPVNVPAGTALRWIAHDESNDLLAFHLLNRGSNYDDYRKALTYYSAPAQNFIFASTGKDIAITPNGRYPLKFKEQGKFILDGTDAANDWQGWIPAAHNPTVKNPPRGFVSSANQSSTDATYPYYLNWQFGNYNRGKRINNRLAAMSNITADSLRLLQTDNYSITAHDILPTLLNYLDPTKLDATQRAALTELKQWNLCYDATSIGASIFNSWWVNVYSMIWKDDFDSPNADLRWPSRDRTIQLLLTQPKAKWFDDVKTPSVETCADIVSEAFNVAVNDLAKKHSKPGKGWQWGTIRPSKIDHMANLPGFGSQEFSTGGNSGIVNAMSGGAGPSWRMVVEMGPQVKGYGVYPGGQSGNPGSFYYTNMLQTWKEGKLNELLFLKSAGEKSERIKTTLTLKKDRH</sequence>
<organism evidence="5 6">
    <name type="scientific">Mucilaginibacter terrae</name>
    <dbReference type="NCBI Taxonomy" id="1955052"/>
    <lineage>
        <taxon>Bacteria</taxon>
        <taxon>Pseudomonadati</taxon>
        <taxon>Bacteroidota</taxon>
        <taxon>Sphingobacteriia</taxon>
        <taxon>Sphingobacteriales</taxon>
        <taxon>Sphingobacteriaceae</taxon>
        <taxon>Mucilaginibacter</taxon>
    </lineage>
</organism>
<dbReference type="CDD" id="cd03747">
    <property type="entry name" value="Ntn_PGA_like"/>
    <property type="match status" value="1"/>
</dbReference>
<evidence type="ECO:0000256" key="1">
    <source>
        <dbReference type="ARBA" id="ARBA00006586"/>
    </source>
</evidence>
<dbReference type="Gene3D" id="2.30.120.10">
    <property type="match status" value="1"/>
</dbReference>
<dbReference type="InterPro" id="IPR043147">
    <property type="entry name" value="Penicillin_amidase_A-knob"/>
</dbReference>
<dbReference type="GO" id="GO:0008953">
    <property type="term" value="F:penicillin amidase activity"/>
    <property type="evidence" value="ECO:0007669"/>
    <property type="project" value="UniProtKB-EC"/>
</dbReference>
<dbReference type="EMBL" id="JAVLVU010000001">
    <property type="protein sequence ID" value="MDT3405189.1"/>
    <property type="molecule type" value="Genomic_DNA"/>
</dbReference>
<dbReference type="InterPro" id="IPR002692">
    <property type="entry name" value="S45"/>
</dbReference>
<dbReference type="RefSeq" id="WP_311953428.1">
    <property type="nucleotide sequence ID" value="NZ_JAVLVU010000001.1"/>
</dbReference>
<keyword evidence="4" id="KW-1133">Transmembrane helix</keyword>
<dbReference type="PANTHER" id="PTHR34218:SF4">
    <property type="entry name" value="ACYL-HOMOSERINE LACTONE ACYLASE QUIP"/>
    <property type="match status" value="1"/>
</dbReference>
<dbReference type="Proteomes" id="UP001258315">
    <property type="component" value="Unassembled WGS sequence"/>
</dbReference>
<dbReference type="EC" id="3.5.1.11" evidence="5"/>
<dbReference type="Gene3D" id="3.60.20.10">
    <property type="entry name" value="Glutamine Phosphoribosylpyrophosphate, subunit 1, domain 1"/>
    <property type="match status" value="1"/>
</dbReference>
<protein>
    <submittedName>
        <fullName evidence="5">Penicillin amidase</fullName>
        <ecNumber evidence="5">3.5.1.11</ecNumber>
    </submittedName>
</protein>
<reference evidence="6" key="1">
    <citation type="submission" date="2023-07" db="EMBL/GenBank/DDBJ databases">
        <title>Functional and genomic diversity of the sorghum phyllosphere microbiome.</title>
        <authorList>
            <person name="Shade A."/>
        </authorList>
    </citation>
    <scope>NUCLEOTIDE SEQUENCE [LARGE SCALE GENOMIC DNA]</scope>
    <source>
        <strain evidence="6">SORGH_AS_0422</strain>
    </source>
</reference>